<dbReference type="VEuPathDB" id="VectorBase:ASIC018226"/>
<feature type="region of interest" description="Disordered" evidence="1">
    <location>
        <begin position="15"/>
        <end position="37"/>
    </location>
</feature>
<protein>
    <submittedName>
        <fullName evidence="2 3">Uncharacterized protein</fullName>
    </submittedName>
</protein>
<evidence type="ECO:0000256" key="1">
    <source>
        <dbReference type="SAM" id="MobiDB-lite"/>
    </source>
</evidence>
<keyword evidence="4" id="KW-1185">Reference proteome</keyword>
<organism evidence="2">
    <name type="scientific">Anopheles sinensis</name>
    <name type="common">Mosquito</name>
    <dbReference type="NCBI Taxonomy" id="74873"/>
    <lineage>
        <taxon>Eukaryota</taxon>
        <taxon>Metazoa</taxon>
        <taxon>Ecdysozoa</taxon>
        <taxon>Arthropoda</taxon>
        <taxon>Hexapoda</taxon>
        <taxon>Insecta</taxon>
        <taxon>Pterygota</taxon>
        <taxon>Neoptera</taxon>
        <taxon>Endopterygota</taxon>
        <taxon>Diptera</taxon>
        <taxon>Nematocera</taxon>
        <taxon>Culicoidea</taxon>
        <taxon>Culicidae</taxon>
        <taxon>Anophelinae</taxon>
        <taxon>Anopheles</taxon>
    </lineage>
</organism>
<dbReference type="EMBL" id="ATLV01023854">
    <property type="status" value="NOT_ANNOTATED_CDS"/>
    <property type="molecule type" value="Genomic_DNA"/>
</dbReference>
<evidence type="ECO:0000313" key="4">
    <source>
        <dbReference type="Proteomes" id="UP000030765"/>
    </source>
</evidence>
<proteinExistence type="predicted"/>
<accession>A0A084WHK9</accession>
<dbReference type="AlphaFoldDB" id="A0A084WHK9"/>
<name>A0A084WHK9_ANOSI</name>
<dbReference type="EnsemblMetazoa" id="ASIC018226-RA">
    <property type="protein sequence ID" value="ASIC018226-PA"/>
    <property type="gene ID" value="ASIC018226"/>
</dbReference>
<dbReference type="Proteomes" id="UP000030765">
    <property type="component" value="Unassembled WGS sequence"/>
</dbReference>
<evidence type="ECO:0000313" key="3">
    <source>
        <dbReference type="EnsemblMetazoa" id="ASIC018226-PA"/>
    </source>
</evidence>
<reference evidence="2 4" key="1">
    <citation type="journal article" date="2014" name="BMC Genomics">
        <title>Genome sequence of Anopheles sinensis provides insight into genetics basis of mosquito competence for malaria parasites.</title>
        <authorList>
            <person name="Zhou D."/>
            <person name="Zhang D."/>
            <person name="Ding G."/>
            <person name="Shi L."/>
            <person name="Hou Q."/>
            <person name="Ye Y."/>
            <person name="Xu Y."/>
            <person name="Zhou H."/>
            <person name="Xiong C."/>
            <person name="Li S."/>
            <person name="Yu J."/>
            <person name="Hong S."/>
            <person name="Yu X."/>
            <person name="Zou P."/>
            <person name="Chen C."/>
            <person name="Chang X."/>
            <person name="Wang W."/>
            <person name="Lv Y."/>
            <person name="Sun Y."/>
            <person name="Ma L."/>
            <person name="Shen B."/>
            <person name="Zhu C."/>
        </authorList>
    </citation>
    <scope>NUCLEOTIDE SEQUENCE [LARGE SCALE GENOMIC DNA]</scope>
</reference>
<reference evidence="3" key="2">
    <citation type="submission" date="2020-05" db="UniProtKB">
        <authorList>
            <consortium name="EnsemblMetazoa"/>
        </authorList>
    </citation>
    <scope>IDENTIFICATION</scope>
</reference>
<sequence length="70" mass="7889">MQPVRRFVILPGANLARATTEPGNAGCQTTQHEPEDQDDRALLDFNGPSSPKTGRLFTTRWRGEFRFRDG</sequence>
<dbReference type="EMBL" id="KE525347">
    <property type="protein sequence ID" value="KFB49703.1"/>
    <property type="molecule type" value="Genomic_DNA"/>
</dbReference>
<gene>
    <name evidence="2" type="ORF">ZHAS_00018226</name>
</gene>
<evidence type="ECO:0000313" key="2">
    <source>
        <dbReference type="EMBL" id="KFB49703.1"/>
    </source>
</evidence>